<reference evidence="9 10" key="1">
    <citation type="submission" date="2024-09" db="EMBL/GenBank/DDBJ databases">
        <authorList>
            <person name="Sun Q."/>
            <person name="Mori K."/>
        </authorList>
    </citation>
    <scope>NUCLEOTIDE SEQUENCE [LARGE SCALE GENOMIC DNA]</scope>
    <source>
        <strain evidence="9 10">CICC 10874</strain>
    </source>
</reference>
<evidence type="ECO:0000256" key="7">
    <source>
        <dbReference type="RuleBase" id="RU363032"/>
    </source>
</evidence>
<evidence type="ECO:0000259" key="8">
    <source>
        <dbReference type="PROSITE" id="PS50928"/>
    </source>
</evidence>
<feature type="transmembrane region" description="Helical" evidence="7">
    <location>
        <begin position="234"/>
        <end position="257"/>
    </location>
</feature>
<keyword evidence="10" id="KW-1185">Reference proteome</keyword>
<keyword evidence="5 7" id="KW-1133">Transmembrane helix</keyword>
<dbReference type="Pfam" id="PF00528">
    <property type="entry name" value="BPD_transp_1"/>
    <property type="match status" value="1"/>
</dbReference>
<feature type="transmembrane region" description="Helical" evidence="7">
    <location>
        <begin position="96"/>
        <end position="118"/>
    </location>
</feature>
<evidence type="ECO:0000256" key="6">
    <source>
        <dbReference type="ARBA" id="ARBA00023136"/>
    </source>
</evidence>
<proteinExistence type="inferred from homology"/>
<dbReference type="RefSeq" id="WP_376980540.1">
    <property type="nucleotide sequence ID" value="NZ_JBHLSV010000011.1"/>
</dbReference>
<dbReference type="InterPro" id="IPR000515">
    <property type="entry name" value="MetI-like"/>
</dbReference>
<dbReference type="PANTHER" id="PTHR30193:SF37">
    <property type="entry name" value="INNER MEMBRANE ABC TRANSPORTER PERMEASE PROTEIN YCJO"/>
    <property type="match status" value="1"/>
</dbReference>
<evidence type="ECO:0000256" key="1">
    <source>
        <dbReference type="ARBA" id="ARBA00004651"/>
    </source>
</evidence>
<keyword evidence="2 7" id="KW-0813">Transport</keyword>
<dbReference type="PANTHER" id="PTHR30193">
    <property type="entry name" value="ABC TRANSPORTER PERMEASE PROTEIN"/>
    <property type="match status" value="1"/>
</dbReference>
<feature type="transmembrane region" description="Helical" evidence="7">
    <location>
        <begin position="295"/>
        <end position="317"/>
    </location>
</feature>
<name>A0ABV6RDJ6_9MICO</name>
<comment type="similarity">
    <text evidence="7">Belongs to the binding-protein-dependent transport system permease family.</text>
</comment>
<dbReference type="InterPro" id="IPR035906">
    <property type="entry name" value="MetI-like_sf"/>
</dbReference>
<feature type="domain" description="ABC transmembrane type-1" evidence="8">
    <location>
        <begin position="92"/>
        <end position="314"/>
    </location>
</feature>
<dbReference type="PROSITE" id="PS50928">
    <property type="entry name" value="ABC_TM1"/>
    <property type="match status" value="1"/>
</dbReference>
<keyword evidence="3" id="KW-1003">Cell membrane</keyword>
<evidence type="ECO:0000256" key="3">
    <source>
        <dbReference type="ARBA" id="ARBA00022475"/>
    </source>
</evidence>
<dbReference type="Gene3D" id="1.10.3720.10">
    <property type="entry name" value="MetI-like"/>
    <property type="match status" value="1"/>
</dbReference>
<feature type="transmembrane region" description="Helical" evidence="7">
    <location>
        <begin position="130"/>
        <end position="151"/>
    </location>
</feature>
<keyword evidence="6 7" id="KW-0472">Membrane</keyword>
<comment type="caution">
    <text evidence="9">The sequence shown here is derived from an EMBL/GenBank/DDBJ whole genome shotgun (WGS) entry which is preliminary data.</text>
</comment>
<accession>A0ABV6RDJ6</accession>
<sequence>MSSPAAASPAAPAEARLRPRPGSLRREILKHRWCYVFVLPSLVLAGMFTFYPMVMSWYYSFLDWTGVTSARTWVGLANYVELIHDPMFWAAFGRSFLFVAVAVPLRLGLSLLVAMALNGPVLRMASAFRTFFFIPVVMSAAITGVIMQFVLSSYKGPMNGLLQALGIIDAPVDFLGDPGTALWAVIAVQVWKDFGITMIYWLAALQTVPTVYYEAARIDGAGRWEILRHITLPIILPFVLIITLLTVNGTLHVFGIVQAMTGGGPYFSTQVIETYIYQTAFSAGDVNGGVPRLGYASAAGVFFGVAVMVIAAVQLWAARRAGSMRSDLGEA</sequence>
<evidence type="ECO:0000256" key="5">
    <source>
        <dbReference type="ARBA" id="ARBA00022989"/>
    </source>
</evidence>
<evidence type="ECO:0000256" key="4">
    <source>
        <dbReference type="ARBA" id="ARBA00022692"/>
    </source>
</evidence>
<feature type="transmembrane region" description="Helical" evidence="7">
    <location>
        <begin position="194"/>
        <end position="213"/>
    </location>
</feature>
<evidence type="ECO:0000313" key="10">
    <source>
        <dbReference type="Proteomes" id="UP001589793"/>
    </source>
</evidence>
<organism evidence="9 10">
    <name type="scientific">Brachybacterium hainanense</name>
    <dbReference type="NCBI Taxonomy" id="1541174"/>
    <lineage>
        <taxon>Bacteria</taxon>
        <taxon>Bacillati</taxon>
        <taxon>Actinomycetota</taxon>
        <taxon>Actinomycetes</taxon>
        <taxon>Micrococcales</taxon>
        <taxon>Dermabacteraceae</taxon>
        <taxon>Brachybacterium</taxon>
    </lineage>
</organism>
<feature type="transmembrane region" description="Helical" evidence="7">
    <location>
        <begin position="33"/>
        <end position="54"/>
    </location>
</feature>
<dbReference type="CDD" id="cd06261">
    <property type="entry name" value="TM_PBP2"/>
    <property type="match status" value="1"/>
</dbReference>
<keyword evidence="4 7" id="KW-0812">Transmembrane</keyword>
<comment type="subcellular location">
    <subcellularLocation>
        <location evidence="1 7">Cell membrane</location>
        <topology evidence="1 7">Multi-pass membrane protein</topology>
    </subcellularLocation>
</comment>
<dbReference type="Proteomes" id="UP001589793">
    <property type="component" value="Unassembled WGS sequence"/>
</dbReference>
<evidence type="ECO:0000256" key="2">
    <source>
        <dbReference type="ARBA" id="ARBA00022448"/>
    </source>
</evidence>
<dbReference type="SUPFAM" id="SSF161098">
    <property type="entry name" value="MetI-like"/>
    <property type="match status" value="1"/>
</dbReference>
<dbReference type="InterPro" id="IPR051393">
    <property type="entry name" value="ABC_transporter_permease"/>
</dbReference>
<protein>
    <submittedName>
        <fullName evidence="9">Carbohydrate ABC transporter permease</fullName>
    </submittedName>
</protein>
<gene>
    <name evidence="9" type="ORF">ACFFF6_10800</name>
</gene>
<dbReference type="EMBL" id="JBHLSV010000011">
    <property type="protein sequence ID" value="MFC0674442.1"/>
    <property type="molecule type" value="Genomic_DNA"/>
</dbReference>
<evidence type="ECO:0000313" key="9">
    <source>
        <dbReference type="EMBL" id="MFC0674442.1"/>
    </source>
</evidence>